<feature type="compositionally biased region" description="Low complexity" evidence="3">
    <location>
        <begin position="622"/>
        <end position="635"/>
    </location>
</feature>
<dbReference type="InterPro" id="IPR016024">
    <property type="entry name" value="ARM-type_fold"/>
</dbReference>
<protein>
    <recommendedName>
        <fullName evidence="4">SEC7 domain-containing protein</fullName>
    </recommendedName>
</protein>
<dbReference type="InterPro" id="IPR000904">
    <property type="entry name" value="Sec7_dom"/>
</dbReference>
<feature type="compositionally biased region" description="Basic residues" evidence="3">
    <location>
        <begin position="605"/>
        <end position="621"/>
    </location>
</feature>
<feature type="region of interest" description="Disordered" evidence="3">
    <location>
        <begin position="246"/>
        <end position="314"/>
    </location>
</feature>
<keyword evidence="2" id="KW-0963">Cytoplasm</keyword>
<dbReference type="Pfam" id="PF01369">
    <property type="entry name" value="Sec7"/>
    <property type="match status" value="1"/>
</dbReference>
<feature type="compositionally biased region" description="Basic residues" evidence="3">
    <location>
        <begin position="655"/>
        <end position="671"/>
    </location>
</feature>
<dbReference type="InterPro" id="IPR015403">
    <property type="entry name" value="Mon2/Sec7/BIG1-like_HDS"/>
</dbReference>
<comment type="caution">
    <text evidence="5">The sequence shown here is derived from an EMBL/GenBank/DDBJ whole genome shotgun (WGS) entry which is preliminary data.</text>
</comment>
<dbReference type="EMBL" id="JANTQA010000023">
    <property type="protein sequence ID" value="KAJ3444317.1"/>
    <property type="molecule type" value="Genomic_DNA"/>
</dbReference>
<dbReference type="SMART" id="SM00222">
    <property type="entry name" value="Sec7"/>
    <property type="match status" value="1"/>
</dbReference>
<feature type="region of interest" description="Disordered" evidence="3">
    <location>
        <begin position="592"/>
        <end position="692"/>
    </location>
</feature>
<dbReference type="FunFam" id="1.10.1000.11:FF:000003">
    <property type="entry name" value="Brefeldin A-inhibited guanine nucleotide-exchange protein 1"/>
    <property type="match status" value="1"/>
</dbReference>
<name>A0AAV7ZV03_9EUKA</name>
<dbReference type="InterPro" id="IPR032691">
    <property type="entry name" value="Mon2/Sec7/BIG1-like_HUS"/>
</dbReference>
<dbReference type="InterPro" id="IPR035999">
    <property type="entry name" value="Sec7_dom_sf"/>
</dbReference>
<reference evidence="5" key="1">
    <citation type="submission" date="2022-08" db="EMBL/GenBank/DDBJ databases">
        <title>Novel sulphate-reducing endosymbionts in the free-living metamonad Anaeramoeba.</title>
        <authorList>
            <person name="Jerlstrom-Hultqvist J."/>
            <person name="Cepicka I."/>
            <person name="Gallot-Lavallee L."/>
            <person name="Salas-Leiva D."/>
            <person name="Curtis B.A."/>
            <person name="Zahonova K."/>
            <person name="Pipaliya S."/>
            <person name="Dacks J."/>
            <person name="Roger A.J."/>
        </authorList>
    </citation>
    <scope>NUCLEOTIDE SEQUENCE</scope>
    <source>
        <strain evidence="5">Busselton2</strain>
    </source>
</reference>
<dbReference type="PROSITE" id="PS50190">
    <property type="entry name" value="SEC7"/>
    <property type="match status" value="1"/>
</dbReference>
<comment type="subcellular location">
    <subcellularLocation>
        <location evidence="1">Cytoplasm</location>
    </subcellularLocation>
</comment>
<evidence type="ECO:0000259" key="4">
    <source>
        <dbReference type="PROSITE" id="PS50190"/>
    </source>
</evidence>
<feature type="compositionally biased region" description="Acidic residues" evidence="3">
    <location>
        <begin position="1466"/>
        <end position="1484"/>
    </location>
</feature>
<dbReference type="Gene3D" id="1.10.1000.11">
    <property type="entry name" value="Arf Nucleotide-binding Site Opener,domain 2"/>
    <property type="match status" value="1"/>
</dbReference>
<evidence type="ECO:0000256" key="1">
    <source>
        <dbReference type="ARBA" id="ARBA00004496"/>
    </source>
</evidence>
<evidence type="ECO:0000256" key="3">
    <source>
        <dbReference type="SAM" id="MobiDB-lite"/>
    </source>
</evidence>
<dbReference type="SUPFAM" id="SSF48371">
    <property type="entry name" value="ARM repeat"/>
    <property type="match status" value="1"/>
</dbReference>
<dbReference type="SUPFAM" id="SSF48425">
    <property type="entry name" value="Sec7 domain"/>
    <property type="match status" value="1"/>
</dbReference>
<accession>A0AAV7ZV03</accession>
<dbReference type="Proteomes" id="UP001146793">
    <property type="component" value="Unassembled WGS sequence"/>
</dbReference>
<dbReference type="CDD" id="cd00171">
    <property type="entry name" value="Sec7"/>
    <property type="match status" value="1"/>
</dbReference>
<feature type="region of interest" description="Disordered" evidence="3">
    <location>
        <begin position="1458"/>
        <end position="1523"/>
    </location>
</feature>
<feature type="region of interest" description="Disordered" evidence="3">
    <location>
        <begin position="1619"/>
        <end position="1648"/>
    </location>
</feature>
<dbReference type="GO" id="GO:0005737">
    <property type="term" value="C:cytoplasm"/>
    <property type="evidence" value="ECO:0007669"/>
    <property type="project" value="UniProtKB-SubCell"/>
</dbReference>
<feature type="compositionally biased region" description="Basic and acidic residues" evidence="3">
    <location>
        <begin position="1624"/>
        <end position="1637"/>
    </location>
</feature>
<evidence type="ECO:0000313" key="6">
    <source>
        <dbReference type="Proteomes" id="UP001146793"/>
    </source>
</evidence>
<feature type="domain" description="SEC7" evidence="4">
    <location>
        <begin position="720"/>
        <end position="907"/>
    </location>
</feature>
<dbReference type="Pfam" id="PF12783">
    <property type="entry name" value="Sec7-like_HUS"/>
    <property type="match status" value="1"/>
</dbReference>
<feature type="compositionally biased region" description="Basic and acidic residues" evidence="3">
    <location>
        <begin position="636"/>
        <end position="654"/>
    </location>
</feature>
<evidence type="ECO:0000256" key="2">
    <source>
        <dbReference type="ARBA" id="ARBA00022490"/>
    </source>
</evidence>
<sequence>MTERSVLFLLRPLYQKIKKECAEHEKFSLIKLKSQKCLELFKELEMNQYKEKQPISIQLYSPLHLALNGKNTKLIYFSLSILHKLSGSSQFNLQEEFQGISRKQILQKQIIEDLIFQPNQTNKKINLLLIETLLVFTVTPEGLQISGDSLLNVTNKLLILNRQSTNDLVCTTSQVALLQILKTLLVGSEKKYLQQQKKIKQVHSQGFENELTNLLSSTNIQQYNHLLIKNILNKIYLKHENKELEFEEEEPKITEGKEQEKEKGREGRVSEKGKTKEQERVKEKEKEKEKDQKKEQVQKQEKEQEQEQEQKESLKVNQDKQLEIEFDKNDLVLFIKSICRETFKNLPSKESKEFDSQFRSKKLQLNLIEELIDFCSNSELKYSKIITKLIEEKVCFSIVKNGVSPNLDILKISHKLFLKIFENFKPYLKIEISIFLNSMLLDLLESVNVTFLQKKEILKTLLIFLKEPQNLVDIFVNYDCDLEMPNSNIFERMIDLLSKISRRQYKKEMETWITQIENSDLRKLSIRVLIIVIRSMIIWCGNLFEDKKYNSVYGIDLKSYKKMLNEHTSFIFEIDSDLEDLNFNEFSDNYEKNVDQKKDKEKNKNKSKKKEKIKNKSKNKKSNNNNNNNNNNTNDDNIHEYNISRKEKEKEKEKKYKNKHKHKQRQRKNQKQRKDKESNNLNKEFSLPNLNRISEHHANKISSRAKGFENLKLNSNSPILVVKRKELKIVLEKGYELFNRNPNKGIGYLIEMGQLKNNIEEITNFLKNTQELSKKKIGEFLGKYHKLNIQVLHHWVDQLEFTNLDFYPAICQFLSGFRLPGESQQIDRIMEKFAQKYYLNNPHKFNSANTAYILAYSVIMLHTDAHNPQIKNKMTQEEFIINNRGIDSGKDLPKILLSKLYENVVNNEIKLKEENDEERRMGGAGRKKFLHQQKRYNNTNNYNKSNSNNTNSVNNNFRIYDVDKLLTPKQKYLLFEEESRRIVEKSQKLIKQENQKKKTNEKKLFSTSYHILHVKYMFNVSWMAFLSSFSTIMNETEHMKTIKYCLFGFRNAIKVAGIFYLELQRDAFVTTLTKFTLLSNIEEMKTKNIDSIKTLIKIAKKDGNYLGNSWNEILKCISQLENFKIITDGHQQKTNLMYELKNVNNTVGKSNSSSYVNDNDGTDSDGDNLMLGGLMNNESNTAATTNEKENKNLQNISININFSSIEKIFTNSVKLNNEAIVYFINNLILVSKKEINSLPKPRLFSLKKLMEVVNYNTFRIKIIWIKIWLITSKYLNEMGCHQNETVSLTSINSLRHLVIQFLKKEELENFQFQKNIFSPFLKIIKKQKNEKVKLYALQSVDQIVQYSFKNIKSGWIMIFSILLQCSKMDRYNINLLKTSFNLVSQYHNSYFNYFYKEFLFYINTLFGFAENDYDIQISKESLILINIASNWLFKNKNILNQYSNKLQNINSQSQLAFKNENKNGDNDDDDENDDDDDDGEENGNDNETSGGGGSRSGSGSGNEKSESESELESEDRSESTIRSNSKSKSKLELKIDEKAINDNDFIYKYWFPIFTGLLKLSTITKFNEIKLLSIQTLINLFKLNKMIFKTDVWEIIFKTIIIPIFDEIFLYNGNGNYNDNDNENENKNDNEKYKGNENENDNDNNDSNNLNKGKFYNENLDFVLIFFDKLVEFFIIEFETISFLFKYLLNLIEKILLNSTFHFEKKIIFNLNNLIIKCKSKFNKNIVAQLSSFIINLTDKILINNSLINIDYNNDDDENKDKDEDFGDFLNSSNQINYKFDIQLQILKLVKIYFNLFINELSFQDINTVLKKIEQFSIFSLNFNLKLCNFLVENNKTVIELPKLLELEFKTKNFLIHYYFKFFYFFNNRNVVENNDNDNDGDSNYYLMQLLKLINHFFSKQTQKKIITKNVFKTNSLLLQYLEIEKKIRNEHNSKLYLNILDRILKLQDNTLKKMLENGLYTQISNLLTFSNLNIEEKLFLLFSKIGKLYQIEK</sequence>
<feature type="compositionally biased region" description="Polar residues" evidence="3">
    <location>
        <begin position="679"/>
        <end position="692"/>
    </location>
</feature>
<proteinExistence type="predicted"/>
<organism evidence="5 6">
    <name type="scientific">Anaeramoeba flamelloides</name>
    <dbReference type="NCBI Taxonomy" id="1746091"/>
    <lineage>
        <taxon>Eukaryota</taxon>
        <taxon>Metamonada</taxon>
        <taxon>Anaeramoebidae</taxon>
        <taxon>Anaeramoeba</taxon>
    </lineage>
</organism>
<dbReference type="Gene3D" id="1.10.220.20">
    <property type="match status" value="1"/>
</dbReference>
<dbReference type="PANTHER" id="PTHR10663">
    <property type="entry name" value="GUANYL-NUCLEOTIDE EXCHANGE FACTOR"/>
    <property type="match status" value="1"/>
</dbReference>
<dbReference type="PANTHER" id="PTHR10663:SF375">
    <property type="entry name" value="LD29171P"/>
    <property type="match status" value="1"/>
</dbReference>
<feature type="compositionally biased region" description="Basic and acidic residues" evidence="3">
    <location>
        <begin position="592"/>
        <end position="604"/>
    </location>
</feature>
<gene>
    <name evidence="5" type="ORF">M0812_10170</name>
</gene>
<evidence type="ECO:0000313" key="5">
    <source>
        <dbReference type="EMBL" id="KAJ3444317.1"/>
    </source>
</evidence>
<feature type="compositionally biased region" description="Basic and acidic residues" evidence="3">
    <location>
        <begin position="251"/>
        <end position="314"/>
    </location>
</feature>
<dbReference type="GO" id="GO:0032012">
    <property type="term" value="P:regulation of ARF protein signal transduction"/>
    <property type="evidence" value="ECO:0007669"/>
    <property type="project" value="InterPro"/>
</dbReference>
<dbReference type="InterPro" id="IPR023394">
    <property type="entry name" value="Sec7_C_sf"/>
</dbReference>
<dbReference type="Pfam" id="PF09324">
    <property type="entry name" value="Sec7-like_HDS"/>
    <property type="match status" value="1"/>
</dbReference>
<feature type="compositionally biased region" description="Gly residues" evidence="3">
    <location>
        <begin position="1489"/>
        <end position="1500"/>
    </location>
</feature>
<dbReference type="GO" id="GO:0005085">
    <property type="term" value="F:guanyl-nucleotide exchange factor activity"/>
    <property type="evidence" value="ECO:0007669"/>
    <property type="project" value="InterPro"/>
</dbReference>